<accession>A0ABS3Y333</accession>
<feature type="compositionally biased region" description="Basic and acidic residues" evidence="1">
    <location>
        <begin position="160"/>
        <end position="175"/>
    </location>
</feature>
<feature type="region of interest" description="Disordered" evidence="1">
    <location>
        <begin position="1"/>
        <end position="21"/>
    </location>
</feature>
<dbReference type="Proteomes" id="UP000721954">
    <property type="component" value="Unassembled WGS sequence"/>
</dbReference>
<organism evidence="2 3">
    <name type="scientific">Streptomyces smyrnaeus</name>
    <dbReference type="NCBI Taxonomy" id="1387713"/>
    <lineage>
        <taxon>Bacteria</taxon>
        <taxon>Bacillati</taxon>
        <taxon>Actinomycetota</taxon>
        <taxon>Actinomycetes</taxon>
        <taxon>Kitasatosporales</taxon>
        <taxon>Streptomycetaceae</taxon>
        <taxon>Streptomyces</taxon>
    </lineage>
</organism>
<protein>
    <submittedName>
        <fullName evidence="2">Uncharacterized protein</fullName>
    </submittedName>
</protein>
<feature type="region of interest" description="Disordered" evidence="1">
    <location>
        <begin position="149"/>
        <end position="175"/>
    </location>
</feature>
<proteinExistence type="predicted"/>
<gene>
    <name evidence="2" type="ORF">JW613_27515</name>
</gene>
<name>A0ABS3Y333_9ACTN</name>
<dbReference type="EMBL" id="JAFFZM010000019">
    <property type="protein sequence ID" value="MBO8202015.1"/>
    <property type="molecule type" value="Genomic_DNA"/>
</dbReference>
<dbReference type="GeneID" id="96262377"/>
<dbReference type="Pfam" id="PF19457">
    <property type="entry name" value="DUF5994"/>
    <property type="match status" value="1"/>
</dbReference>
<dbReference type="RefSeq" id="WP_209213572.1">
    <property type="nucleotide sequence ID" value="NZ_JAFFZM010000019.1"/>
</dbReference>
<comment type="caution">
    <text evidence="2">The sequence shown here is derived from an EMBL/GenBank/DDBJ whole genome shotgun (WGS) entry which is preliminary data.</text>
</comment>
<reference evidence="2 3" key="1">
    <citation type="submission" date="2021-02" db="EMBL/GenBank/DDBJ databases">
        <title>Streptomyces spirodelae sp. nov., isolated from duckweed.</title>
        <authorList>
            <person name="Saimee Y."/>
            <person name="Duangmal K."/>
        </authorList>
    </citation>
    <scope>NUCLEOTIDE SEQUENCE [LARGE SCALE GENOMIC DNA]</scope>
    <source>
        <strain evidence="2 3">DSM 42105</strain>
    </source>
</reference>
<evidence type="ECO:0000256" key="1">
    <source>
        <dbReference type="SAM" id="MobiDB-lite"/>
    </source>
</evidence>
<keyword evidence="3" id="KW-1185">Reference proteome</keyword>
<sequence>MADSDTPHPPRPVPGGLHHSVKPGTALLRLETTRLREGILDGAWWPRSHDIAAELPRLITELSRRLGPITRVGLDASAWEELPTRLVIDDRVVHLDAFPVGDDTVLITRGDRDHFSLLVVPPQATPEAARAAMAQAVRADNISAAEQILIDTGTNPAHPDPAEPGREGRPDGDSP</sequence>
<dbReference type="InterPro" id="IPR046036">
    <property type="entry name" value="DUF5994"/>
</dbReference>
<evidence type="ECO:0000313" key="2">
    <source>
        <dbReference type="EMBL" id="MBO8202015.1"/>
    </source>
</evidence>
<evidence type="ECO:0000313" key="3">
    <source>
        <dbReference type="Proteomes" id="UP000721954"/>
    </source>
</evidence>